<evidence type="ECO:0000313" key="1">
    <source>
        <dbReference type="EMBL" id="HAF07657.1"/>
    </source>
</evidence>
<proteinExistence type="predicted"/>
<dbReference type="Proteomes" id="UP000262454">
    <property type="component" value="Unassembled WGS sequence"/>
</dbReference>
<reference evidence="1 2" key="1">
    <citation type="journal article" date="2018" name="Nat. Biotechnol.">
        <title>A standardized bacterial taxonomy based on genome phylogeny substantially revises the tree of life.</title>
        <authorList>
            <person name="Parks D.H."/>
            <person name="Chuvochina M."/>
            <person name="Waite D.W."/>
            <person name="Rinke C."/>
            <person name="Skarshewski A."/>
            <person name="Chaumeil P.A."/>
            <person name="Hugenholtz P."/>
        </authorList>
    </citation>
    <scope>NUCLEOTIDE SEQUENCE [LARGE SCALE GENOMIC DNA]</scope>
    <source>
        <strain evidence="1">UBA7921</strain>
    </source>
</reference>
<comment type="caution">
    <text evidence="1">The sequence shown here is derived from an EMBL/GenBank/DDBJ whole genome shotgun (WGS) entry which is preliminary data.</text>
</comment>
<sequence length="79" mass="9393">MDDKILLNGIGSILAEGFEMVKDGLKFFYAYPFLISQYIEISFKRLDNTNQLKLLNRRCYFLLVSIRELYTILKLFNLF</sequence>
<name>A0A348MKT1_UNCW3</name>
<organism evidence="1 2">
    <name type="scientific">candidate division WOR-3 bacterium</name>
    <dbReference type="NCBI Taxonomy" id="2052148"/>
    <lineage>
        <taxon>Bacteria</taxon>
        <taxon>Bacteria division WOR-3</taxon>
    </lineage>
</organism>
<accession>A0A348MKT1</accession>
<dbReference type="AlphaFoldDB" id="A0A348MKT1"/>
<protein>
    <submittedName>
        <fullName evidence="1">Uncharacterized protein</fullName>
    </submittedName>
</protein>
<gene>
    <name evidence="1" type="ORF">DCG82_04565</name>
</gene>
<evidence type="ECO:0000313" key="2">
    <source>
        <dbReference type="Proteomes" id="UP000262454"/>
    </source>
</evidence>
<dbReference type="EMBL" id="DMCX01000028">
    <property type="protein sequence ID" value="HAF07657.1"/>
    <property type="molecule type" value="Genomic_DNA"/>
</dbReference>